<dbReference type="GO" id="GO:0007229">
    <property type="term" value="P:integrin-mediated signaling pathway"/>
    <property type="evidence" value="ECO:0007669"/>
    <property type="project" value="InterPro"/>
</dbReference>
<gene>
    <name evidence="2" type="primary">LOC107593280</name>
</gene>
<organism evidence="2 3">
    <name type="scientific">Sinocyclocheilus grahami</name>
    <name type="common">Dianchi golden-line fish</name>
    <name type="synonym">Barbus grahami</name>
    <dbReference type="NCBI Taxonomy" id="75366"/>
    <lineage>
        <taxon>Eukaryota</taxon>
        <taxon>Metazoa</taxon>
        <taxon>Chordata</taxon>
        <taxon>Craniata</taxon>
        <taxon>Vertebrata</taxon>
        <taxon>Euteleostomi</taxon>
        <taxon>Actinopterygii</taxon>
        <taxon>Neopterygii</taxon>
        <taxon>Teleostei</taxon>
        <taxon>Ostariophysi</taxon>
        <taxon>Cypriniformes</taxon>
        <taxon>Cyprinidae</taxon>
        <taxon>Cyprininae</taxon>
        <taxon>Sinocyclocheilus</taxon>
    </lineage>
</organism>
<evidence type="ECO:0000313" key="2">
    <source>
        <dbReference type="Ensembl" id="ENSSGRP00000108199.1"/>
    </source>
</evidence>
<dbReference type="PANTHER" id="PTHR16160">
    <property type="entry name" value="FERMITIN 2-RELATED"/>
    <property type="match status" value="1"/>
</dbReference>
<dbReference type="InterPro" id="IPR035963">
    <property type="entry name" value="FERM_2"/>
</dbReference>
<dbReference type="SUPFAM" id="SSF47031">
    <property type="entry name" value="Second domain of FERM"/>
    <property type="match status" value="1"/>
</dbReference>
<feature type="domain" description="PH" evidence="1">
    <location>
        <begin position="350"/>
        <end position="452"/>
    </location>
</feature>
<dbReference type="Pfam" id="PF00373">
    <property type="entry name" value="FERM_M"/>
    <property type="match status" value="1"/>
</dbReference>
<keyword evidence="3" id="KW-1185">Reference proteome</keyword>
<reference evidence="2" key="2">
    <citation type="submission" date="2025-09" db="UniProtKB">
        <authorList>
            <consortium name="Ensembl"/>
        </authorList>
    </citation>
    <scope>IDENTIFICATION</scope>
</reference>
<evidence type="ECO:0000259" key="1">
    <source>
        <dbReference type="PROSITE" id="PS50003"/>
    </source>
</evidence>
<dbReference type="InParanoid" id="A0A672T1X4"/>
<dbReference type="FunCoup" id="A0A672T1X4">
    <property type="interactions" value="840"/>
</dbReference>
<dbReference type="InterPro" id="IPR019748">
    <property type="entry name" value="FERM_central"/>
</dbReference>
<dbReference type="PROSITE" id="PS50003">
    <property type="entry name" value="PH_DOMAIN"/>
    <property type="match status" value="1"/>
</dbReference>
<dbReference type="SUPFAM" id="SSF50729">
    <property type="entry name" value="PH domain-like"/>
    <property type="match status" value="2"/>
</dbReference>
<dbReference type="Ensembl" id="ENSSGRT00000114958.1">
    <property type="protein sequence ID" value="ENSSGRP00000108199.1"/>
    <property type="gene ID" value="ENSSGRG00000053209.1"/>
</dbReference>
<dbReference type="AlphaFoldDB" id="A0A672T1X4"/>
<dbReference type="Pfam" id="PF00169">
    <property type="entry name" value="PH"/>
    <property type="match status" value="1"/>
</dbReference>
<dbReference type="SMART" id="SM00295">
    <property type="entry name" value="B41"/>
    <property type="match status" value="1"/>
</dbReference>
<dbReference type="InterPro" id="IPR019749">
    <property type="entry name" value="Band_41_domain"/>
</dbReference>
<evidence type="ECO:0000313" key="3">
    <source>
        <dbReference type="Proteomes" id="UP000472262"/>
    </source>
</evidence>
<dbReference type="CDD" id="cd13205">
    <property type="entry name" value="FERM_C_fermitin"/>
    <property type="match status" value="1"/>
</dbReference>
<protein>
    <submittedName>
        <fullName evidence="2">FERM domain containing kindlin 1</fullName>
    </submittedName>
</protein>
<dbReference type="Pfam" id="PF18124">
    <property type="entry name" value="Kindlin_2_N"/>
    <property type="match status" value="1"/>
</dbReference>
<dbReference type="Gene3D" id="3.10.20.90">
    <property type="entry name" value="Phosphatidylinositol 3-kinase Catalytic Subunit, Chain A, domain 1"/>
    <property type="match status" value="2"/>
</dbReference>
<dbReference type="OMA" id="LEAKMNF"/>
<dbReference type="InterPro" id="IPR011993">
    <property type="entry name" value="PH-like_dom_sf"/>
</dbReference>
<reference evidence="2" key="1">
    <citation type="submission" date="2025-08" db="UniProtKB">
        <authorList>
            <consortium name="Ensembl"/>
        </authorList>
    </citation>
    <scope>IDENTIFICATION</scope>
</reference>
<dbReference type="CDD" id="cd17180">
    <property type="entry name" value="FERM_F0_KIND1"/>
    <property type="match status" value="1"/>
</dbReference>
<dbReference type="GO" id="GO:0005178">
    <property type="term" value="F:integrin binding"/>
    <property type="evidence" value="ECO:0007669"/>
    <property type="project" value="TreeGrafter"/>
</dbReference>
<accession>A0A672T1X4</accession>
<dbReference type="GO" id="GO:0005925">
    <property type="term" value="C:focal adhesion"/>
    <property type="evidence" value="ECO:0007669"/>
    <property type="project" value="TreeGrafter"/>
</dbReference>
<dbReference type="InterPro" id="IPR037843">
    <property type="entry name" value="Kindlin/fermitin"/>
</dbReference>
<sequence>MISGRNMATAAEHGHNSWELSIQVDQREGDEGMKFKLRVKGDLHIGGLMLKLVEKIKAPQDWSDHAIWWEKRSCWLLKTHWTLDKYGVQADADLRYTPQHKALCIQLPNMKTIRLPVSFSCVVFKAVAEICKALNIRRSEELSLLKLPDDQKKKKKKDKGPESAFDEILNMDMAGGIYCSLGLYSKTMTPTYDPDSGSPASSTSLWFGENPLTACQPSLPPEELAKLFKPLTMEDKAAINAGWLDSSRSLMEQGIQENDRILLRFKYHCFFDLNPKYDAVRITQLYEQARWTRLLEEIECTEEEMLMFASLQYHICKLTLSTEPLTNSNEPEIDEVEAALSNLESTAFINCLFISLLYRPKRLTLKPYKEYWFVFRDTTISYYKSKESANKEPIEQLHLRGCEVIPDVNVTEKKFGLKLLLPAADGMNEVYIRCDNETQYAKWKAACILASKGKTMAYSSYRTEVKNIQSFLQMKSLAPPPGQAAPDVESMEMNAECFVSPRYAKKYKTKQVKIQSGHTQKRQDMLTTRILEALHNISQLSLMEAKMRFIQAWQSLPEFGIKYYIVRFRGSKKDELLGISYNRLIRIDMSTGLPVTTWRFSNIKQWNVNWEIKQVTIEFDQSVSIAFSCQSCDCKVVHEYIGGYIFLSTRSKDQNETLDEELFHKLTGGQD</sequence>
<dbReference type="Proteomes" id="UP000472262">
    <property type="component" value="Unassembled WGS sequence"/>
</dbReference>
<proteinExistence type="predicted"/>
<dbReference type="InterPro" id="IPR040790">
    <property type="entry name" value="Kindlin_2_N"/>
</dbReference>
<dbReference type="PANTHER" id="PTHR16160:SF12">
    <property type="entry name" value="FERMITIN FAMILY HOMOLOG 1"/>
    <property type="match status" value="1"/>
</dbReference>
<name>A0A672T1X4_SINGR</name>
<dbReference type="SMART" id="SM00233">
    <property type="entry name" value="PH"/>
    <property type="match status" value="1"/>
</dbReference>
<dbReference type="InterPro" id="IPR001849">
    <property type="entry name" value="PH_domain"/>
</dbReference>
<dbReference type="GO" id="GO:0007160">
    <property type="term" value="P:cell-matrix adhesion"/>
    <property type="evidence" value="ECO:0007669"/>
    <property type="project" value="TreeGrafter"/>
</dbReference>
<dbReference type="Gene3D" id="2.30.29.30">
    <property type="entry name" value="Pleckstrin-homology domain (PH domain)/Phosphotyrosine-binding domain (PTB)"/>
    <property type="match status" value="2"/>
</dbReference>